<keyword evidence="1" id="KW-1133">Transmembrane helix</keyword>
<evidence type="ECO:0000256" key="1">
    <source>
        <dbReference type="SAM" id="Phobius"/>
    </source>
</evidence>
<evidence type="ECO:0000313" key="2">
    <source>
        <dbReference type="EMBL" id="MFD0925419.1"/>
    </source>
</evidence>
<dbReference type="EMBL" id="JBHTIL010000001">
    <property type="protein sequence ID" value="MFD0925419.1"/>
    <property type="molecule type" value="Genomic_DNA"/>
</dbReference>
<keyword evidence="3" id="KW-1185">Reference proteome</keyword>
<protein>
    <submittedName>
        <fullName evidence="2">Uncharacterized protein</fullName>
    </submittedName>
</protein>
<gene>
    <name evidence="2" type="ORF">ACFQ04_06680</name>
</gene>
<evidence type="ECO:0000313" key="3">
    <source>
        <dbReference type="Proteomes" id="UP001597068"/>
    </source>
</evidence>
<accession>A0ABW3G4A2</accession>
<organism evidence="2 3">
    <name type="scientific">Williamsia deligens</name>
    <dbReference type="NCBI Taxonomy" id="321325"/>
    <lineage>
        <taxon>Bacteria</taxon>
        <taxon>Bacillati</taxon>
        <taxon>Actinomycetota</taxon>
        <taxon>Actinomycetes</taxon>
        <taxon>Mycobacteriales</taxon>
        <taxon>Nocardiaceae</taxon>
        <taxon>Williamsia</taxon>
    </lineage>
</organism>
<dbReference type="RefSeq" id="WP_253646631.1">
    <property type="nucleotide sequence ID" value="NZ_BAAAMO010000002.1"/>
</dbReference>
<sequence>MDNYGSGLQHRPLMGRPTTGYRGVVATVLLLALVTCLFIVALPMLGSLVIAGAVVAMFAGAGAAALYVLSRD</sequence>
<feature type="transmembrane region" description="Helical" evidence="1">
    <location>
        <begin position="21"/>
        <end position="42"/>
    </location>
</feature>
<name>A0ABW3G4A2_9NOCA</name>
<keyword evidence="1" id="KW-0472">Membrane</keyword>
<keyword evidence="1" id="KW-0812">Transmembrane</keyword>
<reference evidence="3" key="1">
    <citation type="journal article" date="2019" name="Int. J. Syst. Evol. Microbiol.">
        <title>The Global Catalogue of Microorganisms (GCM) 10K type strain sequencing project: providing services to taxonomists for standard genome sequencing and annotation.</title>
        <authorList>
            <consortium name="The Broad Institute Genomics Platform"/>
            <consortium name="The Broad Institute Genome Sequencing Center for Infectious Disease"/>
            <person name="Wu L."/>
            <person name="Ma J."/>
        </authorList>
    </citation>
    <scope>NUCLEOTIDE SEQUENCE [LARGE SCALE GENOMIC DNA]</scope>
    <source>
        <strain evidence="3">CCUG 50873</strain>
    </source>
</reference>
<feature type="transmembrane region" description="Helical" evidence="1">
    <location>
        <begin position="48"/>
        <end position="69"/>
    </location>
</feature>
<comment type="caution">
    <text evidence="2">The sequence shown here is derived from an EMBL/GenBank/DDBJ whole genome shotgun (WGS) entry which is preliminary data.</text>
</comment>
<proteinExistence type="predicted"/>
<dbReference type="Proteomes" id="UP001597068">
    <property type="component" value="Unassembled WGS sequence"/>
</dbReference>